<keyword evidence="2" id="KW-1133">Transmembrane helix</keyword>
<keyword evidence="2" id="KW-0812">Transmembrane</keyword>
<dbReference type="EMBL" id="JBHSBH010000009">
    <property type="protein sequence ID" value="MFC3996998.1"/>
    <property type="molecule type" value="Genomic_DNA"/>
</dbReference>
<organism evidence="3 4">
    <name type="scientific">Nocardiopsis sediminis</name>
    <dbReference type="NCBI Taxonomy" id="1778267"/>
    <lineage>
        <taxon>Bacteria</taxon>
        <taxon>Bacillati</taxon>
        <taxon>Actinomycetota</taxon>
        <taxon>Actinomycetes</taxon>
        <taxon>Streptosporangiales</taxon>
        <taxon>Nocardiopsidaceae</taxon>
        <taxon>Nocardiopsis</taxon>
    </lineage>
</organism>
<dbReference type="Proteomes" id="UP001595847">
    <property type="component" value="Unassembled WGS sequence"/>
</dbReference>
<feature type="transmembrane region" description="Helical" evidence="2">
    <location>
        <begin position="332"/>
        <end position="354"/>
    </location>
</feature>
<feature type="transmembrane region" description="Helical" evidence="2">
    <location>
        <begin position="260"/>
        <end position="282"/>
    </location>
</feature>
<evidence type="ECO:0000313" key="3">
    <source>
        <dbReference type="EMBL" id="MFC3996998.1"/>
    </source>
</evidence>
<feature type="transmembrane region" description="Helical" evidence="2">
    <location>
        <begin position="294"/>
        <end position="320"/>
    </location>
</feature>
<protein>
    <submittedName>
        <fullName evidence="3">DUF6350 family protein</fullName>
    </submittedName>
</protein>
<feature type="compositionally biased region" description="Low complexity" evidence="1">
    <location>
        <begin position="383"/>
        <end position="408"/>
    </location>
</feature>
<feature type="transmembrane region" description="Helical" evidence="2">
    <location>
        <begin position="41"/>
        <end position="62"/>
    </location>
</feature>
<feature type="transmembrane region" description="Helical" evidence="2">
    <location>
        <begin position="83"/>
        <end position="102"/>
    </location>
</feature>
<evidence type="ECO:0000256" key="1">
    <source>
        <dbReference type="SAM" id="MobiDB-lite"/>
    </source>
</evidence>
<keyword evidence="2" id="KW-0472">Membrane</keyword>
<feature type="compositionally biased region" description="Low complexity" evidence="1">
    <location>
        <begin position="499"/>
        <end position="511"/>
    </location>
</feature>
<comment type="caution">
    <text evidence="3">The sequence shown here is derived from an EMBL/GenBank/DDBJ whole genome shotgun (WGS) entry which is preliminary data.</text>
</comment>
<feature type="transmembrane region" description="Helical" evidence="2">
    <location>
        <begin position="235"/>
        <end position="254"/>
    </location>
</feature>
<name>A0ABV8FNU4_9ACTN</name>
<feature type="transmembrane region" description="Helical" evidence="2">
    <location>
        <begin position="201"/>
        <end position="223"/>
    </location>
</feature>
<feature type="compositionally biased region" description="Pro residues" evidence="1">
    <location>
        <begin position="418"/>
        <end position="429"/>
    </location>
</feature>
<reference evidence="4" key="1">
    <citation type="journal article" date="2019" name="Int. J. Syst. Evol. Microbiol.">
        <title>The Global Catalogue of Microorganisms (GCM) 10K type strain sequencing project: providing services to taxonomists for standard genome sequencing and annotation.</title>
        <authorList>
            <consortium name="The Broad Institute Genomics Platform"/>
            <consortium name="The Broad Institute Genome Sequencing Center for Infectious Disease"/>
            <person name="Wu L."/>
            <person name="Ma J."/>
        </authorList>
    </citation>
    <scope>NUCLEOTIDE SEQUENCE [LARGE SCALE GENOMIC DNA]</scope>
    <source>
        <strain evidence="4">TBRC 1826</strain>
    </source>
</reference>
<dbReference type="InterPro" id="IPR045931">
    <property type="entry name" value="DUF6350"/>
</dbReference>
<accession>A0ABV8FNU4</accession>
<evidence type="ECO:0000256" key="2">
    <source>
        <dbReference type="SAM" id="Phobius"/>
    </source>
</evidence>
<dbReference type="RefSeq" id="WP_378534036.1">
    <property type="nucleotide sequence ID" value="NZ_JBHSBH010000009.1"/>
</dbReference>
<keyword evidence="4" id="KW-1185">Reference proteome</keyword>
<feature type="region of interest" description="Disordered" evidence="1">
    <location>
        <begin position="364"/>
        <end position="520"/>
    </location>
</feature>
<dbReference type="Pfam" id="PF19877">
    <property type="entry name" value="DUF6350"/>
    <property type="match status" value="1"/>
</dbReference>
<feature type="transmembrane region" description="Helical" evidence="2">
    <location>
        <begin position="114"/>
        <end position="135"/>
    </location>
</feature>
<evidence type="ECO:0000313" key="4">
    <source>
        <dbReference type="Proteomes" id="UP001595847"/>
    </source>
</evidence>
<proteinExistence type="predicted"/>
<gene>
    <name evidence="3" type="ORF">ACFOVU_13790</name>
</gene>
<sequence>MTLTVVGWVAAPHGAFGEDFLDVFRTAVQGWLVGHNVGFAIPGGRVTMLPLGLVVLPGLLLYRAGRWLARSCELPRLRHVFRAALAIAGPYAAIAGTLALIGQTEVIRPSMVQALIAGFVLAFLAGGLGALVQLLKDKGIPRRRLLRLMPDRPRSLLVGTASATGLLLLTGAVLFCASLIAGFDEAVATTRELEPGIIGGALLLIMQLVYVPNAVVFGVAYAVGPGFAVGAGTMVAPTGVAVGPLPLFPMLAALPENGPAPALSIIALAAPFVAGGVAGVLTQRSAPTVVSEAAPLWGFVCGVTTGLVCAALSILAGGPLGADRLATVGPSAWQVGLITALEVGVTAAISAWVANWRHFRATGAEEGAGPDDDAAGGDGVDGETGYRPPAAAPEAAVVRPIRPAAADGPRARRTGPVVPVPAPVAPAPARPARRPVARPEPDPDPVPVAEGGEPEEAGPRPARRGLRLPAALRWPGRRRAGAAEDEDDAEELYGITYEAGPDVPDPAGADAPQERDAPAG</sequence>
<feature type="transmembrane region" description="Helical" evidence="2">
    <location>
        <begin position="156"/>
        <end position="181"/>
    </location>
</feature>